<keyword evidence="8 13" id="KW-0378">Hydrolase</keyword>
<dbReference type="Pfam" id="PF20423">
    <property type="entry name" value="AceK_regulatory"/>
    <property type="match status" value="1"/>
</dbReference>
<feature type="domain" description="Isocitrate dehydrogenase kinase/phosphatase (AceK) kinase" evidence="11">
    <location>
        <begin position="309"/>
        <end position="564"/>
    </location>
</feature>
<dbReference type="RefSeq" id="WP_213946270.1">
    <property type="nucleotide sequence ID" value="NZ_JAHCMY010000012.1"/>
</dbReference>
<evidence type="ECO:0000256" key="1">
    <source>
        <dbReference type="ARBA" id="ARBA00022435"/>
    </source>
</evidence>
<dbReference type="InterPro" id="IPR046854">
    <property type="entry name" value="AceK_regulatory"/>
</dbReference>
<evidence type="ECO:0000256" key="10">
    <source>
        <dbReference type="ARBA" id="ARBA00022912"/>
    </source>
</evidence>
<dbReference type="EC" id="2.7.11.5" evidence="13"/>
<dbReference type="GO" id="GO:0004674">
    <property type="term" value="F:protein serine/threonine kinase activity"/>
    <property type="evidence" value="ECO:0007669"/>
    <property type="project" value="UniProtKB-KW"/>
</dbReference>
<dbReference type="PANTHER" id="PTHR39559:SF1">
    <property type="entry name" value="ISOCITRATE DEHYDROGENASE KINASE_PHOSPHATASE"/>
    <property type="match status" value="1"/>
</dbReference>
<evidence type="ECO:0000256" key="5">
    <source>
        <dbReference type="ARBA" id="ARBA00022679"/>
    </source>
</evidence>
<keyword evidence="6" id="KW-0547">Nucleotide-binding</keyword>
<evidence type="ECO:0000259" key="12">
    <source>
        <dbReference type="Pfam" id="PF20423"/>
    </source>
</evidence>
<accession>A0AAP2G1Z8</accession>
<evidence type="ECO:0000256" key="8">
    <source>
        <dbReference type="ARBA" id="ARBA00022801"/>
    </source>
</evidence>
<evidence type="ECO:0000256" key="9">
    <source>
        <dbReference type="ARBA" id="ARBA00022840"/>
    </source>
</evidence>
<evidence type="ECO:0000256" key="4">
    <source>
        <dbReference type="ARBA" id="ARBA00022532"/>
    </source>
</evidence>
<dbReference type="NCBIfam" id="NF002804">
    <property type="entry name" value="PRK02946.1"/>
    <property type="match status" value="1"/>
</dbReference>
<keyword evidence="3" id="KW-0723">Serine/threonine-protein kinase</keyword>
<dbReference type="Pfam" id="PF06315">
    <property type="entry name" value="AceK_kinase"/>
    <property type="match status" value="1"/>
</dbReference>
<dbReference type="InterPro" id="IPR010452">
    <property type="entry name" value="Isocitrate_DH_AceK"/>
</dbReference>
<evidence type="ECO:0000256" key="6">
    <source>
        <dbReference type="ARBA" id="ARBA00022741"/>
    </source>
</evidence>
<dbReference type="GO" id="GO:0006006">
    <property type="term" value="P:glucose metabolic process"/>
    <property type="evidence" value="ECO:0007669"/>
    <property type="project" value="InterPro"/>
</dbReference>
<sequence>MKEDLPESIASEILKAYNTYIDTFNALTTLASELFRRKDWKRMQENHLRRLRLYKDEVRDSKLRILDQLGGQKNKLFWKKVKERYRLQIADLKDRELAETYFNSVIRKTVPGVSAEEEIMFVKEGFNACDIYPSEHLFYNYPAEWGLQRIIRKIVDDFDMGVPHLSKEKDIQFLVKTVREVILSRYKADDFTTTQILKSVFYRNKAAYLVGRTYVGRKWMPFIIPLLHGPNGLYVDTFIFDPNIMSNLFSFTRSYFMVETEIPSQLVAFLKSILPQKKVHELYNAIGFNKHGKTEFYRDFLAHLEQSEDEFIIAKGIKGMVMTVFTLPSYDIVFKLIKDHFEPPKNMTRQEVRAKYKLVSMHDRVGRMADTHEFEDFKLPLNRIHPELLEELKSTVNSLVEIKKDTLILKHLYTERRMTPLNIYLDTCNHEDAKAAVEDYGRSILQLAQANIFPGDMMIKNFGVTRQKRVVFYDYDEIEFLTDMNFRRKPKAETYEQIYASEPWYDIAKNDVFPEDFKRFMIGREDVKEHFQEFHAKLFDPDHWNSIKDSILKEELLHAFPYPKSIRFRPEELD</sequence>
<evidence type="ECO:0000313" key="14">
    <source>
        <dbReference type="Proteomes" id="UP001319104"/>
    </source>
</evidence>
<feature type="domain" description="Isocitrate dehydrogenase kinase/phosphatase (AceK) regulatory" evidence="12">
    <location>
        <begin position="10"/>
        <end position="308"/>
    </location>
</feature>
<dbReference type="Proteomes" id="UP001319104">
    <property type="component" value="Unassembled WGS sequence"/>
</dbReference>
<reference evidence="13 14" key="1">
    <citation type="submission" date="2021-05" db="EMBL/GenBank/DDBJ databases">
        <authorList>
            <person name="Zhang Z.D."/>
            <person name="Osman G."/>
        </authorList>
    </citation>
    <scope>NUCLEOTIDE SEQUENCE [LARGE SCALE GENOMIC DNA]</scope>
    <source>
        <strain evidence="13 14">KCTC 32217</strain>
    </source>
</reference>
<dbReference type="InterPro" id="IPR046855">
    <property type="entry name" value="AceK_kinase"/>
</dbReference>
<keyword evidence="2" id="KW-0963">Cytoplasm</keyword>
<keyword evidence="9" id="KW-0067">ATP-binding</keyword>
<dbReference type="GO" id="GO:0005737">
    <property type="term" value="C:cytoplasm"/>
    <property type="evidence" value="ECO:0007669"/>
    <property type="project" value="InterPro"/>
</dbReference>
<comment type="caution">
    <text evidence="13">The sequence shown here is derived from an EMBL/GenBank/DDBJ whole genome shotgun (WGS) entry which is preliminary data.</text>
</comment>
<keyword evidence="1" id="KW-0329">Glyoxylate bypass</keyword>
<dbReference type="EC" id="3.1.3.-" evidence="13"/>
<evidence type="ECO:0000313" key="13">
    <source>
        <dbReference type="EMBL" id="MBS9525409.1"/>
    </source>
</evidence>
<dbReference type="GO" id="GO:0016208">
    <property type="term" value="F:AMP binding"/>
    <property type="evidence" value="ECO:0007669"/>
    <property type="project" value="TreeGrafter"/>
</dbReference>
<evidence type="ECO:0000256" key="7">
    <source>
        <dbReference type="ARBA" id="ARBA00022777"/>
    </source>
</evidence>
<dbReference type="HAMAP" id="MF_00747">
    <property type="entry name" value="AceK"/>
    <property type="match status" value="1"/>
</dbReference>
<keyword evidence="7 13" id="KW-0418">Kinase</keyword>
<dbReference type="AlphaFoldDB" id="A0AAP2G1Z8"/>
<dbReference type="EMBL" id="JAHCMY010000012">
    <property type="protein sequence ID" value="MBS9525409.1"/>
    <property type="molecule type" value="Genomic_DNA"/>
</dbReference>
<protein>
    <submittedName>
        <fullName evidence="13">Bifunctional isocitrate dehydrogenase kinase/phosphatase</fullName>
        <ecNumber evidence="13">2.7.11.5</ecNumber>
        <ecNumber evidence="13">3.1.3.-</ecNumber>
    </submittedName>
</protein>
<dbReference type="GO" id="GO:0006099">
    <property type="term" value="P:tricarboxylic acid cycle"/>
    <property type="evidence" value="ECO:0007669"/>
    <property type="project" value="UniProtKB-KW"/>
</dbReference>
<keyword evidence="4" id="KW-0816">Tricarboxylic acid cycle</keyword>
<keyword evidence="5 13" id="KW-0808">Transferase</keyword>
<evidence type="ECO:0000256" key="3">
    <source>
        <dbReference type="ARBA" id="ARBA00022527"/>
    </source>
</evidence>
<keyword evidence="14" id="KW-1185">Reference proteome</keyword>
<gene>
    <name evidence="13" type="primary">aceK</name>
    <name evidence="13" type="ORF">KI659_15435</name>
</gene>
<dbReference type="GO" id="GO:0008772">
    <property type="term" value="F:[isocitrate dehydrogenase (NADP+)] kinase activity"/>
    <property type="evidence" value="ECO:0007669"/>
    <property type="project" value="UniProtKB-EC"/>
</dbReference>
<name>A0AAP2G1Z8_9BACT</name>
<organism evidence="13 14">
    <name type="scientific">Litoribacter ruber</name>
    <dbReference type="NCBI Taxonomy" id="702568"/>
    <lineage>
        <taxon>Bacteria</taxon>
        <taxon>Pseudomonadati</taxon>
        <taxon>Bacteroidota</taxon>
        <taxon>Cytophagia</taxon>
        <taxon>Cytophagales</taxon>
        <taxon>Cyclobacteriaceae</taxon>
        <taxon>Litoribacter</taxon>
    </lineage>
</organism>
<dbReference type="GO" id="GO:0005524">
    <property type="term" value="F:ATP binding"/>
    <property type="evidence" value="ECO:0007669"/>
    <property type="project" value="UniProtKB-KW"/>
</dbReference>
<proteinExistence type="inferred from homology"/>
<dbReference type="GO" id="GO:0004721">
    <property type="term" value="F:phosphoprotein phosphatase activity"/>
    <property type="evidence" value="ECO:0007669"/>
    <property type="project" value="UniProtKB-KW"/>
</dbReference>
<evidence type="ECO:0000256" key="2">
    <source>
        <dbReference type="ARBA" id="ARBA00022490"/>
    </source>
</evidence>
<dbReference type="PANTHER" id="PTHR39559">
    <property type="match status" value="1"/>
</dbReference>
<evidence type="ECO:0000259" key="11">
    <source>
        <dbReference type="Pfam" id="PF06315"/>
    </source>
</evidence>
<keyword evidence="10" id="KW-0904">Protein phosphatase</keyword>
<dbReference type="GO" id="GO:0006097">
    <property type="term" value="P:glyoxylate cycle"/>
    <property type="evidence" value="ECO:0007669"/>
    <property type="project" value="UniProtKB-KW"/>
</dbReference>
<dbReference type="PIRSF" id="PIRSF000719">
    <property type="entry name" value="AceK"/>
    <property type="match status" value="1"/>
</dbReference>